<gene>
    <name evidence="1" type="ORF">BBI00_04890</name>
</gene>
<evidence type="ECO:0000313" key="2">
    <source>
        <dbReference type="Proteomes" id="UP000093432"/>
    </source>
</evidence>
<dbReference type="STRING" id="651561.BBI00_04890"/>
<dbReference type="AlphaFoldDB" id="A0A1B8ZQ52"/>
<comment type="caution">
    <text evidence="1">The sequence shown here is derived from an EMBL/GenBank/DDBJ whole genome shotgun (WGS) entry which is preliminary data.</text>
</comment>
<reference evidence="2" key="1">
    <citation type="submission" date="2016-07" db="EMBL/GenBank/DDBJ databases">
        <authorList>
            <person name="Florea S."/>
            <person name="Webb J.S."/>
            <person name="Jaromczyk J."/>
            <person name="Schardl C.L."/>
        </authorList>
    </citation>
    <scope>NUCLEOTIDE SEQUENCE [LARGE SCALE GENOMIC DNA]</scope>
    <source>
        <strain evidence="2">CC-VM-7</strain>
    </source>
</reference>
<sequence>MNNHFFKAGNFANNSGNHNYIISEHDVEQMEKFDANAFQPIPLSEEWLVKLGFELDEKKGKIKTYSKDVNVQEILKIVVEEEDIKEFNLLCTNNFGETSYEHITNQKHFFTVHYLQNLIKDLENPGYPSRYK</sequence>
<proteinExistence type="predicted"/>
<name>A0A1B8ZQ52_9FLAO</name>
<evidence type="ECO:0000313" key="1">
    <source>
        <dbReference type="EMBL" id="OCA73720.1"/>
    </source>
</evidence>
<protein>
    <submittedName>
        <fullName evidence="1">Uncharacterized protein</fullName>
    </submittedName>
</protein>
<organism evidence="1 2">
    <name type="scientific">Chryseobacterium arthrosphaerae</name>
    <dbReference type="NCBI Taxonomy" id="651561"/>
    <lineage>
        <taxon>Bacteria</taxon>
        <taxon>Pseudomonadati</taxon>
        <taxon>Bacteroidota</taxon>
        <taxon>Flavobacteriia</taxon>
        <taxon>Flavobacteriales</taxon>
        <taxon>Weeksellaceae</taxon>
        <taxon>Chryseobacterium group</taxon>
        <taxon>Chryseobacterium</taxon>
    </lineage>
</organism>
<dbReference type="RefSeq" id="WP_065397719.1">
    <property type="nucleotide sequence ID" value="NZ_MAYG01000001.1"/>
</dbReference>
<dbReference type="Proteomes" id="UP000093432">
    <property type="component" value="Unassembled WGS sequence"/>
</dbReference>
<accession>A0A1B8ZQ52</accession>
<dbReference type="OrthoDB" id="956134at2"/>
<dbReference type="EMBL" id="MAYG01000001">
    <property type="protein sequence ID" value="OCA73720.1"/>
    <property type="molecule type" value="Genomic_DNA"/>
</dbReference>